<protein>
    <submittedName>
        <fullName evidence="1">Uncharacterized protein</fullName>
    </submittedName>
</protein>
<dbReference type="EMBL" id="LT599584">
    <property type="protein sequence ID" value="SBW84636.1"/>
    <property type="molecule type" value="Genomic_DNA"/>
</dbReference>
<organism evidence="1 2">
    <name type="scientific">Pseudomonas veronii 1YdBTEX2</name>
    <dbReference type="NCBI Taxonomy" id="1295141"/>
    <lineage>
        <taxon>Bacteria</taxon>
        <taxon>Pseudomonadati</taxon>
        <taxon>Pseudomonadota</taxon>
        <taxon>Gammaproteobacteria</taxon>
        <taxon>Pseudomonadales</taxon>
        <taxon>Pseudomonadaceae</taxon>
        <taxon>Pseudomonas</taxon>
    </lineage>
</organism>
<reference evidence="2" key="1">
    <citation type="submission" date="2016-07" db="EMBL/GenBank/DDBJ databases">
        <authorList>
            <person name="Florea S."/>
            <person name="Webb J.S."/>
            <person name="Jaromczyk J."/>
            <person name="Schardl C.L."/>
        </authorList>
    </citation>
    <scope>NUCLEOTIDE SEQUENCE [LARGE SCALE GENOMIC DNA]</scope>
    <source>
        <strain evidence="2">1YdBTEX2</strain>
    </source>
</reference>
<dbReference type="AlphaFoldDB" id="A0A1D3K8I4"/>
<dbReference type="Proteomes" id="UP000245431">
    <property type="component" value="Chromosome PVE_r2"/>
</dbReference>
<sequence length="177" mass="18986">MPIAPPPQAIKFTSFAVAPCIRVNYNNDVAYRTIHPQQEPAALASVASLNYFDDHEMGLSLVSVETDGVDGLVVAPEGSEIYDIAHGADRSEISLCSGEYGGLYWRILAFVDSSTSPEDAYQMMVGDCESTVRAACAGLQGLVSLPQAIRMHSAKLDADEKAPDCDDYNDLLKLAGI</sequence>
<name>A0A1D3K8I4_PSEVE</name>
<evidence type="ECO:0000313" key="1">
    <source>
        <dbReference type="EMBL" id="SBW84636.1"/>
    </source>
</evidence>
<proteinExistence type="predicted"/>
<gene>
    <name evidence="1" type="ORF">PVE_R2G0610</name>
</gene>
<evidence type="ECO:0000313" key="2">
    <source>
        <dbReference type="Proteomes" id="UP000245431"/>
    </source>
</evidence>
<accession>A0A1D3K8I4</accession>